<evidence type="ECO:0000256" key="1">
    <source>
        <dbReference type="SAM" id="MobiDB-lite"/>
    </source>
</evidence>
<evidence type="ECO:0000313" key="3">
    <source>
        <dbReference type="Proteomes" id="UP001557470"/>
    </source>
</evidence>
<organism evidence="2 3">
    <name type="scientific">Umbra pygmaea</name>
    <name type="common">Eastern mudminnow</name>
    <dbReference type="NCBI Taxonomy" id="75934"/>
    <lineage>
        <taxon>Eukaryota</taxon>
        <taxon>Metazoa</taxon>
        <taxon>Chordata</taxon>
        <taxon>Craniata</taxon>
        <taxon>Vertebrata</taxon>
        <taxon>Euteleostomi</taxon>
        <taxon>Actinopterygii</taxon>
        <taxon>Neopterygii</taxon>
        <taxon>Teleostei</taxon>
        <taxon>Protacanthopterygii</taxon>
        <taxon>Esociformes</taxon>
        <taxon>Umbridae</taxon>
        <taxon>Umbra</taxon>
    </lineage>
</organism>
<name>A0ABD0XRD0_UMBPY</name>
<dbReference type="AlphaFoldDB" id="A0ABD0XRD0"/>
<feature type="region of interest" description="Disordered" evidence="1">
    <location>
        <begin position="61"/>
        <end position="95"/>
    </location>
</feature>
<comment type="caution">
    <text evidence="2">The sequence shown here is derived from an EMBL/GenBank/DDBJ whole genome shotgun (WGS) entry which is preliminary data.</text>
</comment>
<sequence>MSTSTTLLSTQPFHSLAGHAIDIRVMAASHRAMSEDVASEGSGDTIKGRGRVAQLMKTFSAKSPALPSQSPPRSNKPPLPTKPSHLRLAANPALR</sequence>
<dbReference type="EMBL" id="JAGEUA010000003">
    <property type="protein sequence ID" value="KAL0993951.1"/>
    <property type="molecule type" value="Genomic_DNA"/>
</dbReference>
<gene>
    <name evidence="2" type="ORF">UPYG_G00115970</name>
</gene>
<keyword evidence="3" id="KW-1185">Reference proteome</keyword>
<proteinExistence type="predicted"/>
<evidence type="ECO:0000313" key="2">
    <source>
        <dbReference type="EMBL" id="KAL0993951.1"/>
    </source>
</evidence>
<reference evidence="2 3" key="1">
    <citation type="submission" date="2024-06" db="EMBL/GenBank/DDBJ databases">
        <authorList>
            <person name="Pan Q."/>
            <person name="Wen M."/>
            <person name="Jouanno E."/>
            <person name="Zahm M."/>
            <person name="Klopp C."/>
            <person name="Cabau C."/>
            <person name="Louis A."/>
            <person name="Berthelot C."/>
            <person name="Parey E."/>
            <person name="Roest Crollius H."/>
            <person name="Montfort J."/>
            <person name="Robinson-Rechavi M."/>
            <person name="Bouchez O."/>
            <person name="Lampietro C."/>
            <person name="Lopez Roques C."/>
            <person name="Donnadieu C."/>
            <person name="Postlethwait J."/>
            <person name="Bobe J."/>
            <person name="Verreycken H."/>
            <person name="Guiguen Y."/>
        </authorList>
    </citation>
    <scope>NUCLEOTIDE SEQUENCE [LARGE SCALE GENOMIC DNA]</scope>
    <source>
        <strain evidence="2">Up_M1</strain>
        <tissue evidence="2">Testis</tissue>
    </source>
</reference>
<protein>
    <submittedName>
        <fullName evidence="2">Uncharacterized protein</fullName>
    </submittedName>
</protein>
<dbReference type="Proteomes" id="UP001557470">
    <property type="component" value="Unassembled WGS sequence"/>
</dbReference>
<accession>A0ABD0XRD0</accession>